<dbReference type="RefSeq" id="WP_145229880.1">
    <property type="nucleotide sequence ID" value="NZ_VIVQ01000003.1"/>
</dbReference>
<comment type="subcellular location">
    <subcellularLocation>
        <location evidence="2">Cell membrane</location>
    </subcellularLocation>
    <subcellularLocation>
        <location evidence="1">Membrane</location>
        <topology evidence="1">Single-pass membrane protein</topology>
    </subcellularLocation>
</comment>
<proteinExistence type="predicted"/>
<dbReference type="Pfam" id="PF10099">
    <property type="entry name" value="RskA_C"/>
    <property type="match status" value="1"/>
</dbReference>
<dbReference type="AlphaFoldDB" id="A0A561E139"/>
<sequence length="248" mass="25232">MNDAHIDAVDYVMDGLSKADHLAATEHLATCAECREDVAAFAEIGATLAGTAPPVAPPPSLRANLLAQIAVTSQDAAPASVASSGKSSDAPIDELARRRAGKVPRRWRVLTAAAAAVVLLVGGGAVVRQVSGHSHQTTASAVQQVENASDKQVLSAKARSGTMILTASSKLGKALITLEGVSAAPRGWVYQAWMLTSDGPVSAGFVTPGHETLMKGKLATSHGAAITMEPAGGSVRPTTAPIATVMLS</sequence>
<dbReference type="GO" id="GO:0005886">
    <property type="term" value="C:plasma membrane"/>
    <property type="evidence" value="ECO:0007669"/>
    <property type="project" value="UniProtKB-SubCell"/>
</dbReference>
<dbReference type="OrthoDB" id="153510at2"/>
<dbReference type="GO" id="GO:0006417">
    <property type="term" value="P:regulation of translation"/>
    <property type="evidence" value="ECO:0007669"/>
    <property type="project" value="TreeGrafter"/>
</dbReference>
<reference evidence="13 14" key="1">
    <citation type="submission" date="2019-06" db="EMBL/GenBank/DDBJ databases">
        <title>Sequencing the genomes of 1000 actinobacteria strains.</title>
        <authorList>
            <person name="Klenk H.-P."/>
        </authorList>
    </citation>
    <scope>NUCLEOTIDE SEQUENCE [LARGE SCALE GENOMIC DNA]</scope>
    <source>
        <strain evidence="13 14">DSM 19560</strain>
    </source>
</reference>
<evidence type="ECO:0000256" key="8">
    <source>
        <dbReference type="ARBA" id="ARBA00023163"/>
    </source>
</evidence>
<evidence type="ECO:0000256" key="1">
    <source>
        <dbReference type="ARBA" id="ARBA00004167"/>
    </source>
</evidence>
<accession>A0A561E139</accession>
<dbReference type="Proteomes" id="UP000318297">
    <property type="component" value="Unassembled WGS sequence"/>
</dbReference>
<organism evidence="13 14">
    <name type="scientific">Rudaeicoccus suwonensis</name>
    <dbReference type="NCBI Taxonomy" id="657409"/>
    <lineage>
        <taxon>Bacteria</taxon>
        <taxon>Bacillati</taxon>
        <taxon>Actinomycetota</taxon>
        <taxon>Actinomycetes</taxon>
        <taxon>Micrococcales</taxon>
        <taxon>Dermacoccaceae</taxon>
        <taxon>Rudaeicoccus</taxon>
    </lineage>
</organism>
<feature type="transmembrane region" description="Helical" evidence="11">
    <location>
        <begin position="107"/>
        <end position="127"/>
    </location>
</feature>
<dbReference type="Gene3D" id="1.10.10.1320">
    <property type="entry name" value="Anti-sigma factor, zinc-finger domain"/>
    <property type="match status" value="1"/>
</dbReference>
<evidence type="ECO:0000313" key="13">
    <source>
        <dbReference type="EMBL" id="TWE09319.1"/>
    </source>
</evidence>
<evidence type="ECO:0000256" key="9">
    <source>
        <dbReference type="ARBA" id="ARBA00029829"/>
    </source>
</evidence>
<comment type="caution">
    <text evidence="13">The sequence shown here is derived from an EMBL/GenBank/DDBJ whole genome shotgun (WGS) entry which is preliminary data.</text>
</comment>
<gene>
    <name evidence="13" type="ORF">BKA23_3019</name>
</gene>
<dbReference type="InterPro" id="IPR041916">
    <property type="entry name" value="Anti_sigma_zinc_sf"/>
</dbReference>
<evidence type="ECO:0000256" key="7">
    <source>
        <dbReference type="ARBA" id="ARBA00023136"/>
    </source>
</evidence>
<protein>
    <recommendedName>
        <fullName evidence="10">Regulator of SigK</fullName>
    </recommendedName>
    <alternativeName>
        <fullName evidence="9">Sigma-K anti-sigma factor RskA</fullName>
    </alternativeName>
</protein>
<evidence type="ECO:0000256" key="2">
    <source>
        <dbReference type="ARBA" id="ARBA00004236"/>
    </source>
</evidence>
<keyword evidence="4 11" id="KW-0812">Transmembrane</keyword>
<evidence type="ECO:0000256" key="4">
    <source>
        <dbReference type="ARBA" id="ARBA00022692"/>
    </source>
</evidence>
<keyword evidence="8" id="KW-0804">Transcription</keyword>
<evidence type="ECO:0000256" key="5">
    <source>
        <dbReference type="ARBA" id="ARBA00022989"/>
    </source>
</evidence>
<evidence type="ECO:0000256" key="10">
    <source>
        <dbReference type="ARBA" id="ARBA00030803"/>
    </source>
</evidence>
<keyword evidence="14" id="KW-1185">Reference proteome</keyword>
<keyword evidence="6" id="KW-0805">Transcription regulation</keyword>
<evidence type="ECO:0000259" key="12">
    <source>
        <dbReference type="Pfam" id="PF10099"/>
    </source>
</evidence>
<keyword evidence="5 11" id="KW-1133">Transmembrane helix</keyword>
<evidence type="ECO:0000313" key="14">
    <source>
        <dbReference type="Proteomes" id="UP000318297"/>
    </source>
</evidence>
<dbReference type="GO" id="GO:0016989">
    <property type="term" value="F:sigma factor antagonist activity"/>
    <property type="evidence" value="ECO:0007669"/>
    <property type="project" value="TreeGrafter"/>
</dbReference>
<evidence type="ECO:0000256" key="6">
    <source>
        <dbReference type="ARBA" id="ARBA00023015"/>
    </source>
</evidence>
<name>A0A561E139_9MICO</name>
<dbReference type="PANTHER" id="PTHR37461:SF1">
    <property type="entry name" value="ANTI-SIGMA-K FACTOR RSKA"/>
    <property type="match status" value="1"/>
</dbReference>
<evidence type="ECO:0000256" key="3">
    <source>
        <dbReference type="ARBA" id="ARBA00022475"/>
    </source>
</evidence>
<dbReference type="InterPro" id="IPR018764">
    <property type="entry name" value="RskA_C"/>
</dbReference>
<keyword evidence="3" id="KW-1003">Cell membrane</keyword>
<feature type="domain" description="Anti-sigma K factor RskA C-terminal" evidence="12">
    <location>
        <begin position="111"/>
        <end position="242"/>
    </location>
</feature>
<keyword evidence="7 11" id="KW-0472">Membrane</keyword>
<dbReference type="PANTHER" id="PTHR37461">
    <property type="entry name" value="ANTI-SIGMA-K FACTOR RSKA"/>
    <property type="match status" value="1"/>
</dbReference>
<evidence type="ECO:0000256" key="11">
    <source>
        <dbReference type="SAM" id="Phobius"/>
    </source>
</evidence>
<dbReference type="EMBL" id="VIVQ01000003">
    <property type="protein sequence ID" value="TWE09319.1"/>
    <property type="molecule type" value="Genomic_DNA"/>
</dbReference>
<dbReference type="InterPro" id="IPR051474">
    <property type="entry name" value="Anti-sigma-K/W_factor"/>
</dbReference>